<dbReference type="VEuPathDB" id="HostDB:ENSMUSG00000000805"/>
<reference evidence="1" key="3">
    <citation type="submission" date="2025-05" db="UniProtKB">
        <authorList>
            <consortium name="Ensembl"/>
        </authorList>
    </citation>
    <scope>IDENTIFICATION</scope>
    <source>
        <strain evidence="1">C57BL/6J</strain>
    </source>
</reference>
<dbReference type="OrthoDB" id="429145at2759"/>
<dbReference type="AlphaFoldDB" id="D6RCZ3"/>
<reference evidence="1 3" key="1">
    <citation type="journal article" date="2009" name="PLoS Biol.">
        <title>Lineage-specific biology revealed by a finished genome assembly of the mouse.</title>
        <authorList>
            <consortium name="Mouse Genome Sequencing Consortium"/>
            <person name="Church D.M."/>
            <person name="Goodstadt L."/>
            <person name="Hillier L.W."/>
            <person name="Zody M.C."/>
            <person name="Goldstein S."/>
            <person name="She X."/>
            <person name="Bult C.J."/>
            <person name="Agarwala R."/>
            <person name="Cherry J.L."/>
            <person name="DiCuccio M."/>
            <person name="Hlavina W."/>
            <person name="Kapustin Y."/>
            <person name="Meric P."/>
            <person name="Maglott D."/>
            <person name="Birtle Z."/>
            <person name="Marques A.C."/>
            <person name="Graves T."/>
            <person name="Zhou S."/>
            <person name="Teague B."/>
            <person name="Potamousis K."/>
            <person name="Churas C."/>
            <person name="Place M."/>
            <person name="Herschleb J."/>
            <person name="Runnheim R."/>
            <person name="Forrest D."/>
            <person name="Amos-Landgraf J."/>
            <person name="Schwartz D.C."/>
            <person name="Cheng Z."/>
            <person name="Lindblad-Toh K."/>
            <person name="Eichler E.E."/>
            <person name="Ponting C.P."/>
        </authorList>
    </citation>
    <scope>NUCLEOTIDE SEQUENCE [LARGE SCALE GENOMIC DNA]</scope>
    <source>
        <strain evidence="1 3">C57BL/6J</strain>
    </source>
</reference>
<dbReference type="Ensembl" id="ENSMUST00000127827.2">
    <property type="protein sequence ID" value="ENSMUSP00000115878.2"/>
    <property type="gene ID" value="ENSMUSG00000000805.19"/>
</dbReference>
<reference evidence="1" key="2">
    <citation type="journal article" date="2011" name="PLoS Biol.">
        <title>Modernizing reference genome assemblies.</title>
        <authorList>
            <person name="Church D.M."/>
            <person name="Schneider V.A."/>
            <person name="Graves T."/>
            <person name="Auger K."/>
            <person name="Cunningham F."/>
            <person name="Bouk N."/>
            <person name="Chen H.C."/>
            <person name="Agarwala R."/>
            <person name="McLaren W.M."/>
            <person name="Ritchie G.R."/>
            <person name="Albracht D."/>
            <person name="Kremitzki M."/>
            <person name="Rock S."/>
            <person name="Kotkiewicz H."/>
            <person name="Kremitzki C."/>
            <person name="Wollam A."/>
            <person name="Trani L."/>
            <person name="Fulton L."/>
            <person name="Fulton R."/>
            <person name="Matthews L."/>
            <person name="Whitehead S."/>
            <person name="Chow W."/>
            <person name="Torrance J."/>
            <person name="Dunn M."/>
            <person name="Harden G."/>
            <person name="Threadgold G."/>
            <person name="Wood J."/>
            <person name="Collins J."/>
            <person name="Heath P."/>
            <person name="Griffiths G."/>
            <person name="Pelan S."/>
            <person name="Grafham D."/>
            <person name="Eichler E.E."/>
            <person name="Weinstock G."/>
            <person name="Mardis E.R."/>
            <person name="Wilson R.K."/>
            <person name="Howe K."/>
            <person name="Flicek P."/>
            <person name="Hubbard T."/>
        </authorList>
    </citation>
    <scope>NUCLEOTIDE SEQUENCE [LARGE SCALE GENOMIC DNA]</scope>
    <source>
        <strain evidence="1">C57BL/6J</strain>
    </source>
</reference>
<organism evidence="1 3">
    <name type="scientific">Mus musculus</name>
    <name type="common">Mouse</name>
    <dbReference type="NCBI Taxonomy" id="10090"/>
    <lineage>
        <taxon>Eukaryota</taxon>
        <taxon>Metazoa</taxon>
        <taxon>Chordata</taxon>
        <taxon>Craniata</taxon>
        <taxon>Vertebrata</taxon>
        <taxon>Euteleostomi</taxon>
        <taxon>Mammalia</taxon>
        <taxon>Eutheria</taxon>
        <taxon>Euarchontoglires</taxon>
        <taxon>Glires</taxon>
        <taxon>Rodentia</taxon>
        <taxon>Myomorpha</taxon>
        <taxon>Muroidea</taxon>
        <taxon>Muridae</taxon>
        <taxon>Murinae</taxon>
        <taxon>Mus</taxon>
        <taxon>Mus</taxon>
    </lineage>
</organism>
<dbReference type="HOGENOM" id="CLU_3335393_0_0_1"/>
<keyword evidence="3" id="KW-1185">Reference proteome</keyword>
<gene>
    <name evidence="1 2" type="primary">Car4</name>
</gene>
<dbReference type="ExpressionAtlas" id="D6RCZ3">
    <property type="expression patterns" value="baseline and differential"/>
</dbReference>
<dbReference type="MGI" id="MGI:1096574">
    <property type="gene designation" value="Car4"/>
</dbReference>
<proteinExistence type="predicted"/>
<dbReference type="AGR" id="MGI:1096574"/>
<protein>
    <submittedName>
        <fullName evidence="1">Carbonic anhydrase 4</fullName>
    </submittedName>
</protein>
<dbReference type="Antibodypedia" id="2592">
    <property type="antibodies" value="306 antibodies from 34 providers"/>
</dbReference>
<dbReference type="Proteomes" id="UP000000589">
    <property type="component" value="Chromosome 11"/>
</dbReference>
<evidence type="ECO:0000313" key="2">
    <source>
        <dbReference type="MGI" id="MGI:1096574"/>
    </source>
</evidence>
<name>D6RCZ3_MOUSE</name>
<dbReference type="SMR" id="D6RCZ3"/>
<accession>D6RCZ3</accession>
<sequence length="38" mass="4276">MRFKPRILEAVAWGLRSGLEPVRRISSPPSTLSLLGQR</sequence>
<dbReference type="Ensembl" id="ENSMUST00000150596.8">
    <property type="protein sequence ID" value="ENSMUSP00000121381.2"/>
    <property type="gene ID" value="ENSMUSG00000000805.19"/>
</dbReference>
<evidence type="ECO:0000313" key="1">
    <source>
        <dbReference type="Ensembl" id="ENSMUSP00000121381.2"/>
    </source>
</evidence>
<dbReference type="GeneTree" id="ENSGT00940000155690"/>
<dbReference type="Bgee" id="ENSMUSG00000000805">
    <property type="expression patterns" value="Expressed in placenta labyrinth and 208 other cell types or tissues"/>
</dbReference>
<evidence type="ECO:0000313" key="3">
    <source>
        <dbReference type="Proteomes" id="UP000000589"/>
    </source>
</evidence>